<evidence type="ECO:0000313" key="2">
    <source>
        <dbReference type="EMBL" id="MPC72274.1"/>
    </source>
</evidence>
<keyword evidence="3" id="KW-1185">Reference proteome</keyword>
<sequence>MFPAPPRHTYGGPLPSLPACSPQQLPTRSLLAGTDATTRLAIGRDVVSCLRATRGADLSGSPRTRLA</sequence>
<dbReference type="EMBL" id="VSRR010034451">
    <property type="protein sequence ID" value="MPC72274.1"/>
    <property type="molecule type" value="Genomic_DNA"/>
</dbReference>
<gene>
    <name evidence="2" type="ORF">E2C01_066573</name>
</gene>
<dbReference type="AlphaFoldDB" id="A0A5B7HV18"/>
<proteinExistence type="predicted"/>
<dbReference type="Proteomes" id="UP000324222">
    <property type="component" value="Unassembled WGS sequence"/>
</dbReference>
<organism evidence="2 3">
    <name type="scientific">Portunus trituberculatus</name>
    <name type="common">Swimming crab</name>
    <name type="synonym">Neptunus trituberculatus</name>
    <dbReference type="NCBI Taxonomy" id="210409"/>
    <lineage>
        <taxon>Eukaryota</taxon>
        <taxon>Metazoa</taxon>
        <taxon>Ecdysozoa</taxon>
        <taxon>Arthropoda</taxon>
        <taxon>Crustacea</taxon>
        <taxon>Multicrustacea</taxon>
        <taxon>Malacostraca</taxon>
        <taxon>Eumalacostraca</taxon>
        <taxon>Eucarida</taxon>
        <taxon>Decapoda</taxon>
        <taxon>Pleocyemata</taxon>
        <taxon>Brachyura</taxon>
        <taxon>Eubrachyura</taxon>
        <taxon>Portunoidea</taxon>
        <taxon>Portunidae</taxon>
        <taxon>Portuninae</taxon>
        <taxon>Portunus</taxon>
    </lineage>
</organism>
<evidence type="ECO:0000256" key="1">
    <source>
        <dbReference type="SAM" id="MobiDB-lite"/>
    </source>
</evidence>
<feature type="region of interest" description="Disordered" evidence="1">
    <location>
        <begin position="1"/>
        <end position="22"/>
    </location>
</feature>
<comment type="caution">
    <text evidence="2">The sequence shown here is derived from an EMBL/GenBank/DDBJ whole genome shotgun (WGS) entry which is preliminary data.</text>
</comment>
<evidence type="ECO:0000313" key="3">
    <source>
        <dbReference type="Proteomes" id="UP000324222"/>
    </source>
</evidence>
<reference evidence="2 3" key="1">
    <citation type="submission" date="2019-05" db="EMBL/GenBank/DDBJ databases">
        <title>Another draft genome of Portunus trituberculatus and its Hox gene families provides insights of decapod evolution.</title>
        <authorList>
            <person name="Jeong J.-H."/>
            <person name="Song I."/>
            <person name="Kim S."/>
            <person name="Choi T."/>
            <person name="Kim D."/>
            <person name="Ryu S."/>
            <person name="Kim W."/>
        </authorList>
    </citation>
    <scope>NUCLEOTIDE SEQUENCE [LARGE SCALE GENOMIC DNA]</scope>
    <source>
        <tissue evidence="2">Muscle</tissue>
    </source>
</reference>
<accession>A0A5B7HV18</accession>
<name>A0A5B7HV18_PORTR</name>
<protein>
    <submittedName>
        <fullName evidence="2">Uncharacterized protein</fullName>
    </submittedName>
</protein>